<dbReference type="Gene3D" id="3.30.750.140">
    <property type="match status" value="1"/>
</dbReference>
<comment type="caution">
    <text evidence="6">The sequence shown here is derived from an EMBL/GenBank/DDBJ whole genome shotgun (WGS) entry which is preliminary data.</text>
</comment>
<evidence type="ECO:0000256" key="3">
    <source>
        <dbReference type="ARBA" id="ARBA00022795"/>
    </source>
</evidence>
<accession>A0A3P3VQU0</accession>
<proteinExistence type="inferred from homology"/>
<dbReference type="InterPro" id="IPR001635">
    <property type="entry name" value="Flag_hook_Flik"/>
</dbReference>
<protein>
    <recommendedName>
        <fullName evidence="5">Flagellar hook-length control protein-like C-terminal domain-containing protein</fullName>
    </recommendedName>
</protein>
<feature type="region of interest" description="Disordered" evidence="4">
    <location>
        <begin position="355"/>
        <end position="388"/>
    </location>
</feature>
<dbReference type="Proteomes" id="UP000280792">
    <property type="component" value="Unassembled WGS sequence"/>
</dbReference>
<dbReference type="GO" id="GO:0044780">
    <property type="term" value="P:bacterial-type flagellum assembly"/>
    <property type="evidence" value="ECO:0007669"/>
    <property type="project" value="InterPro"/>
</dbReference>
<feature type="domain" description="Flagellar hook-length control protein-like C-terminal" evidence="5">
    <location>
        <begin position="275"/>
        <end position="355"/>
    </location>
</feature>
<dbReference type="InterPro" id="IPR052563">
    <property type="entry name" value="FliK"/>
</dbReference>
<evidence type="ECO:0000313" key="6">
    <source>
        <dbReference type="EMBL" id="RRJ84990.1"/>
    </source>
</evidence>
<dbReference type="GO" id="GO:0009424">
    <property type="term" value="C:bacterial-type flagellum hook"/>
    <property type="evidence" value="ECO:0007669"/>
    <property type="project" value="InterPro"/>
</dbReference>
<name>A0A3P3VQU0_9GAMM</name>
<reference evidence="6 7" key="1">
    <citation type="submission" date="2018-08" db="EMBL/GenBank/DDBJ databases">
        <authorList>
            <person name="Khan S.A."/>
        </authorList>
    </citation>
    <scope>NUCLEOTIDE SEQUENCE [LARGE SCALE GENOMIC DNA]</scope>
    <source>
        <strain evidence="6 7">GTF-13</strain>
    </source>
</reference>
<gene>
    <name evidence="6" type="ORF">D0544_07890</name>
</gene>
<evidence type="ECO:0000256" key="2">
    <source>
        <dbReference type="ARBA" id="ARBA00009149"/>
    </source>
</evidence>
<dbReference type="Pfam" id="PF02120">
    <property type="entry name" value="Flg_hook"/>
    <property type="match status" value="1"/>
</dbReference>
<comment type="function">
    <text evidence="1">Controls the length of the flagellar hook.</text>
</comment>
<evidence type="ECO:0000256" key="1">
    <source>
        <dbReference type="ARBA" id="ARBA00003944"/>
    </source>
</evidence>
<sequence length="402" mass="42652">MQNGTALISFNSTLPATDSSAANVVAGLPGSLESVTFSPTQLSDLKQNIKDMLAPEMFQQYFPEGVEGLTDSQFAELLEQLPPFVQQALYALQGGNALPLPLPGLPDEEAATSDEEPERVVDLANPDAYAGPAASVSSVSASLELETDNDAPAWLQVLRPLQGRQEVAAGAVADPRGALSMAALDSSQESSPPPSGELSALLQRTLKGDKLALDADFKPTEGLSTAAPVETNVVPIANGYAVQTREVQPGGQQQLVTEITQTVGTARWGEAVMDKVMWLSSQNVQSAQIRLDPPDLGPLEVKININSDQASVVFTSNHVQVRDALEQQLARLREMFDQQGMQLVNVDVSDQNLAQQNQREAQDPDALAAESSSGMGSDGEEQAEGELQVTAVKGLGLVDYYA</sequence>
<organism evidence="6 7">
    <name type="scientific">Aestuariirhabdus litorea</name>
    <dbReference type="NCBI Taxonomy" id="2528527"/>
    <lineage>
        <taxon>Bacteria</taxon>
        <taxon>Pseudomonadati</taxon>
        <taxon>Pseudomonadota</taxon>
        <taxon>Gammaproteobacteria</taxon>
        <taxon>Oceanospirillales</taxon>
        <taxon>Aestuariirhabdaceae</taxon>
        <taxon>Aestuariirhabdus</taxon>
    </lineage>
</organism>
<dbReference type="InterPro" id="IPR038610">
    <property type="entry name" value="FliK-like_C_sf"/>
</dbReference>
<dbReference type="CDD" id="cd17470">
    <property type="entry name" value="T3SS_Flik_C"/>
    <property type="match status" value="1"/>
</dbReference>
<dbReference type="EMBL" id="QWEZ01000001">
    <property type="protein sequence ID" value="RRJ84990.1"/>
    <property type="molecule type" value="Genomic_DNA"/>
</dbReference>
<dbReference type="PANTHER" id="PTHR37533:SF2">
    <property type="entry name" value="FLAGELLAR HOOK-LENGTH CONTROL PROTEIN"/>
    <property type="match status" value="1"/>
</dbReference>
<evidence type="ECO:0000256" key="4">
    <source>
        <dbReference type="SAM" id="MobiDB-lite"/>
    </source>
</evidence>
<dbReference type="PRINTS" id="PR01007">
    <property type="entry name" value="FLGHOOKFLIK"/>
</dbReference>
<dbReference type="PANTHER" id="PTHR37533">
    <property type="entry name" value="FLAGELLAR HOOK-LENGTH CONTROL PROTEIN"/>
    <property type="match status" value="1"/>
</dbReference>
<keyword evidence="7" id="KW-1185">Reference proteome</keyword>
<dbReference type="AlphaFoldDB" id="A0A3P3VQU0"/>
<comment type="similarity">
    <text evidence="2">Belongs to the FliK family.</text>
</comment>
<evidence type="ECO:0000313" key="7">
    <source>
        <dbReference type="Proteomes" id="UP000280792"/>
    </source>
</evidence>
<keyword evidence="3" id="KW-1005">Bacterial flagellum biogenesis</keyword>
<reference evidence="6 7" key="2">
    <citation type="submission" date="2018-12" db="EMBL/GenBank/DDBJ databases">
        <title>Simiduia agarivorans gen. nov., sp. nov., a marine, agarolytic bacterium isolated from shallow coastal water from Keelung, Taiwan.</title>
        <authorList>
            <person name="Shieh W.Y."/>
        </authorList>
    </citation>
    <scope>NUCLEOTIDE SEQUENCE [LARGE SCALE GENOMIC DNA]</scope>
    <source>
        <strain evidence="6 7">GTF-13</strain>
    </source>
</reference>
<evidence type="ECO:0000259" key="5">
    <source>
        <dbReference type="Pfam" id="PF02120"/>
    </source>
</evidence>
<dbReference type="InterPro" id="IPR021136">
    <property type="entry name" value="Flagellar_hook_control-like_C"/>
</dbReference>